<dbReference type="InterPro" id="IPR001967">
    <property type="entry name" value="Peptidase_S11_N"/>
</dbReference>
<dbReference type="GO" id="GO:0008360">
    <property type="term" value="P:regulation of cell shape"/>
    <property type="evidence" value="ECO:0007669"/>
    <property type="project" value="UniProtKB-KW"/>
</dbReference>
<evidence type="ECO:0000256" key="4">
    <source>
        <dbReference type="ARBA" id="ARBA00022960"/>
    </source>
</evidence>
<evidence type="ECO:0000256" key="8">
    <source>
        <dbReference type="PIRSR" id="PIRSR618044-2"/>
    </source>
</evidence>
<evidence type="ECO:0000259" key="10">
    <source>
        <dbReference type="Pfam" id="PF00768"/>
    </source>
</evidence>
<evidence type="ECO:0000256" key="9">
    <source>
        <dbReference type="RuleBase" id="RU004016"/>
    </source>
</evidence>
<evidence type="ECO:0000256" key="7">
    <source>
        <dbReference type="PIRSR" id="PIRSR618044-1"/>
    </source>
</evidence>
<feature type="active site" evidence="7">
    <location>
        <position position="159"/>
    </location>
</feature>
<dbReference type="SUPFAM" id="SSF56601">
    <property type="entry name" value="beta-lactamase/transpeptidase-like"/>
    <property type="match status" value="1"/>
</dbReference>
<dbReference type="AlphaFoldDB" id="A0A1G2R444"/>
<feature type="active site" description="Proton acceptor" evidence="7">
    <location>
        <position position="107"/>
    </location>
</feature>
<dbReference type="InterPro" id="IPR018044">
    <property type="entry name" value="Peptidase_S11"/>
</dbReference>
<protein>
    <recommendedName>
        <fullName evidence="10">Peptidase S11 D-alanyl-D-alanine carboxypeptidase A N-terminal domain-containing protein</fullName>
    </recommendedName>
</protein>
<dbReference type="GO" id="GO:0071555">
    <property type="term" value="P:cell wall organization"/>
    <property type="evidence" value="ECO:0007669"/>
    <property type="project" value="UniProtKB-KW"/>
</dbReference>
<keyword evidence="6" id="KW-0961">Cell wall biogenesis/degradation</keyword>
<dbReference type="Gene3D" id="3.40.710.10">
    <property type="entry name" value="DD-peptidase/beta-lactamase superfamily"/>
    <property type="match status" value="1"/>
</dbReference>
<dbReference type="PRINTS" id="PR00725">
    <property type="entry name" value="DADACBPTASE1"/>
</dbReference>
<evidence type="ECO:0000313" key="12">
    <source>
        <dbReference type="Proteomes" id="UP000179258"/>
    </source>
</evidence>
<dbReference type="Pfam" id="PF00768">
    <property type="entry name" value="Peptidase_S11"/>
    <property type="match status" value="1"/>
</dbReference>
<dbReference type="GO" id="GO:0009002">
    <property type="term" value="F:serine-type D-Ala-D-Ala carboxypeptidase activity"/>
    <property type="evidence" value="ECO:0007669"/>
    <property type="project" value="InterPro"/>
</dbReference>
<dbReference type="PANTHER" id="PTHR21581:SF6">
    <property type="entry name" value="TRAFFICKING PROTEIN PARTICLE COMPLEX SUBUNIT 12"/>
    <property type="match status" value="1"/>
</dbReference>
<evidence type="ECO:0000256" key="1">
    <source>
        <dbReference type="ARBA" id="ARBA00007164"/>
    </source>
</evidence>
<dbReference type="PANTHER" id="PTHR21581">
    <property type="entry name" value="D-ALANYL-D-ALANINE CARBOXYPEPTIDASE"/>
    <property type="match status" value="1"/>
</dbReference>
<organism evidence="11 12">
    <name type="scientific">Candidatus Wildermuthbacteria bacterium RIFCSPHIGHO2_02_FULL_47_17</name>
    <dbReference type="NCBI Taxonomy" id="1802452"/>
    <lineage>
        <taxon>Bacteria</taxon>
        <taxon>Candidatus Wildermuthiibacteriota</taxon>
    </lineage>
</organism>
<evidence type="ECO:0000256" key="5">
    <source>
        <dbReference type="ARBA" id="ARBA00022984"/>
    </source>
</evidence>
<dbReference type="EMBL" id="MHTX01000036">
    <property type="protein sequence ID" value="OHA67620.1"/>
    <property type="molecule type" value="Genomic_DNA"/>
</dbReference>
<gene>
    <name evidence="11" type="ORF">A3D59_03570</name>
</gene>
<feature type="binding site" evidence="8">
    <location>
        <position position="270"/>
    </location>
    <ligand>
        <name>substrate</name>
    </ligand>
</feature>
<comment type="similarity">
    <text evidence="1 9">Belongs to the peptidase S11 family.</text>
</comment>
<keyword evidence="5" id="KW-0573">Peptidoglycan synthesis</keyword>
<evidence type="ECO:0000256" key="2">
    <source>
        <dbReference type="ARBA" id="ARBA00022729"/>
    </source>
</evidence>
<dbReference type="GO" id="GO:0009252">
    <property type="term" value="P:peptidoglycan biosynthetic process"/>
    <property type="evidence" value="ECO:0007669"/>
    <property type="project" value="UniProtKB-KW"/>
</dbReference>
<proteinExistence type="inferred from homology"/>
<feature type="active site" description="Acyl-ester intermediate" evidence="7">
    <location>
        <position position="104"/>
    </location>
</feature>
<sequence>MNLKHFFIALAVSFPLWWGANIFQKNSQDFFLWQIIKADPELFLAEAQAPVVRRSPAISRNPGEKSIVPEDFSASAAFAVWVDNNGRRKTLFQKNADGKLPIASVSKLMVADIILNNYDLSRIVEIDEAAVAREEDFGSLKAGERLSVKNLLYLILMESSNDAVWALAEQEGIDNFVLEMNRQAGESGLADTYFINPNGVDPDIPNGPLNYSTARDLSRLAQTLYEKKPLVWDILGLSAYDLYMPDGKLHHRLKNTNELLGMVPRLIGGKTGWTPIAKGCLVLLQRAPGNQGFLVYVLLGSDDRFGEMAKLVNWADRAWSWQE</sequence>
<reference evidence="11 12" key="1">
    <citation type="journal article" date="2016" name="Nat. Commun.">
        <title>Thousands of microbial genomes shed light on interconnected biogeochemical processes in an aquifer system.</title>
        <authorList>
            <person name="Anantharaman K."/>
            <person name="Brown C.T."/>
            <person name="Hug L.A."/>
            <person name="Sharon I."/>
            <person name="Castelle C.J."/>
            <person name="Probst A.J."/>
            <person name="Thomas B.C."/>
            <person name="Singh A."/>
            <person name="Wilkins M.J."/>
            <person name="Karaoz U."/>
            <person name="Brodie E.L."/>
            <person name="Williams K.H."/>
            <person name="Hubbard S.S."/>
            <person name="Banfield J.F."/>
        </authorList>
    </citation>
    <scope>NUCLEOTIDE SEQUENCE [LARGE SCALE GENOMIC DNA]</scope>
</reference>
<comment type="caution">
    <text evidence="11">The sequence shown here is derived from an EMBL/GenBank/DDBJ whole genome shotgun (WGS) entry which is preliminary data.</text>
</comment>
<accession>A0A1G2R444</accession>
<evidence type="ECO:0000313" key="11">
    <source>
        <dbReference type="EMBL" id="OHA67620.1"/>
    </source>
</evidence>
<keyword evidence="3" id="KW-0378">Hydrolase</keyword>
<dbReference type="Proteomes" id="UP000179258">
    <property type="component" value="Unassembled WGS sequence"/>
</dbReference>
<feature type="domain" description="Peptidase S11 D-alanyl-D-alanine carboxypeptidase A N-terminal" evidence="10">
    <location>
        <begin position="73"/>
        <end position="300"/>
    </location>
</feature>
<keyword evidence="2" id="KW-0732">Signal</keyword>
<evidence type="ECO:0000256" key="3">
    <source>
        <dbReference type="ARBA" id="ARBA00022801"/>
    </source>
</evidence>
<dbReference type="GO" id="GO:0006508">
    <property type="term" value="P:proteolysis"/>
    <property type="evidence" value="ECO:0007669"/>
    <property type="project" value="InterPro"/>
</dbReference>
<name>A0A1G2R444_9BACT</name>
<evidence type="ECO:0000256" key="6">
    <source>
        <dbReference type="ARBA" id="ARBA00023316"/>
    </source>
</evidence>
<keyword evidence="4" id="KW-0133">Cell shape</keyword>
<dbReference type="InterPro" id="IPR012338">
    <property type="entry name" value="Beta-lactam/transpept-like"/>
</dbReference>